<evidence type="ECO:0000256" key="1">
    <source>
        <dbReference type="SAM" id="MobiDB-lite"/>
    </source>
</evidence>
<feature type="compositionally biased region" description="Basic and acidic residues" evidence="1">
    <location>
        <begin position="83"/>
        <end position="100"/>
    </location>
</feature>
<dbReference type="KEGG" id="trg:TRUGW13939_05483"/>
<feature type="compositionally biased region" description="Pro residues" evidence="1">
    <location>
        <begin position="11"/>
        <end position="25"/>
    </location>
</feature>
<name>A0A7H8QY66_TALRU</name>
<sequence length="508" mass="58718">MDSSTRTLSPTLPPQSRPSNAPPASKPSRSRKRSAAATGQNGQNQSFFFVDSSSSTKEKRAHVMRHHIQNKKRQSTSTTQGDRPSRRDSRGYPWVKRESVTTDAGETNGEDESLPLTTRGYPAAYAGMNHHGRVTRLPSPRTMLDGLRDDPFATLPMDIKVTWDENQLYDLWTTRLSYWSGQNIKMKEKAFRAAMRHRASFEALILGYCARWKPHLDGQPNDAMIQYYDSQVQFSLSNVGRLGANDFDDDSLSLTFTGLMLQEERFGDKHKAQQYAQQAKNVQLYRKSQPMDNACRSLLFFILSIMKPPSQSISMDEKLQMVDFLRTGDRFMAEHAAKEYLRDVPRRENTFYFNSPIYQLLSSGPRPSQVPQESRSYVVNKNTPTMEWSRTAALIYIVLALYNYRRSKDKTARFLEHLHYLISKHDLERNPACESFIFFLVEESYDADLRQPNRAWQTIELLNIHKKLPPDLQFRFNDTLLNFLMLVPPVYPVDDFEEKLNAVVIKRR</sequence>
<dbReference type="Proteomes" id="UP000509510">
    <property type="component" value="Chromosome III"/>
</dbReference>
<evidence type="ECO:0000313" key="3">
    <source>
        <dbReference type="Proteomes" id="UP000509510"/>
    </source>
</evidence>
<feature type="compositionally biased region" description="Basic residues" evidence="1">
    <location>
        <begin position="59"/>
        <end position="74"/>
    </location>
</feature>
<dbReference type="OrthoDB" id="4206571at2759"/>
<dbReference type="EMBL" id="CP055900">
    <property type="protein sequence ID" value="QKX58361.1"/>
    <property type="molecule type" value="Genomic_DNA"/>
</dbReference>
<accession>A0A7H8QY66</accession>
<dbReference type="RefSeq" id="XP_035344539.1">
    <property type="nucleotide sequence ID" value="XM_035488646.1"/>
</dbReference>
<keyword evidence="3" id="KW-1185">Reference proteome</keyword>
<feature type="compositionally biased region" description="Polar residues" evidence="1">
    <location>
        <begin position="38"/>
        <end position="55"/>
    </location>
</feature>
<reference evidence="3" key="1">
    <citation type="submission" date="2020-06" db="EMBL/GenBank/DDBJ databases">
        <title>A chromosome-scale genome assembly of Talaromyces rugulosus W13939.</title>
        <authorList>
            <person name="Wang B."/>
            <person name="Guo L."/>
            <person name="Ye K."/>
            <person name="Wang L."/>
        </authorList>
    </citation>
    <scope>NUCLEOTIDE SEQUENCE [LARGE SCALE GENOMIC DNA]</scope>
    <source>
        <strain evidence="3">W13939</strain>
    </source>
</reference>
<dbReference type="GeneID" id="55992980"/>
<dbReference type="PANTHER" id="PTHR37540">
    <property type="entry name" value="TRANSCRIPTION FACTOR (ACR-2), PUTATIVE-RELATED-RELATED"/>
    <property type="match status" value="1"/>
</dbReference>
<gene>
    <name evidence="2" type="ORF">TRUGW13939_05483</name>
</gene>
<feature type="compositionally biased region" description="Polar residues" evidence="1">
    <location>
        <begin position="1"/>
        <end position="10"/>
    </location>
</feature>
<dbReference type="PANTHER" id="PTHR37540:SF10">
    <property type="entry name" value="SIGMA-70 REGION 2 FAMILY PROTEIN"/>
    <property type="match status" value="1"/>
</dbReference>
<proteinExistence type="predicted"/>
<protein>
    <submittedName>
        <fullName evidence="2">Uncharacterized protein</fullName>
    </submittedName>
</protein>
<feature type="region of interest" description="Disordered" evidence="1">
    <location>
        <begin position="1"/>
        <end position="116"/>
    </location>
</feature>
<evidence type="ECO:0000313" key="2">
    <source>
        <dbReference type="EMBL" id="QKX58361.1"/>
    </source>
</evidence>
<organism evidence="2 3">
    <name type="scientific">Talaromyces rugulosus</name>
    <name type="common">Penicillium rugulosum</name>
    <dbReference type="NCBI Taxonomy" id="121627"/>
    <lineage>
        <taxon>Eukaryota</taxon>
        <taxon>Fungi</taxon>
        <taxon>Dikarya</taxon>
        <taxon>Ascomycota</taxon>
        <taxon>Pezizomycotina</taxon>
        <taxon>Eurotiomycetes</taxon>
        <taxon>Eurotiomycetidae</taxon>
        <taxon>Eurotiales</taxon>
        <taxon>Trichocomaceae</taxon>
        <taxon>Talaromyces</taxon>
        <taxon>Talaromyces sect. Islandici</taxon>
    </lineage>
</organism>
<dbReference type="AlphaFoldDB" id="A0A7H8QY66"/>